<evidence type="ECO:0000256" key="1">
    <source>
        <dbReference type="SAM" id="MobiDB-lite"/>
    </source>
</evidence>
<dbReference type="EMBL" id="ADBJ01000062">
    <property type="protein sequence ID" value="EFA74637.1"/>
    <property type="molecule type" value="Genomic_DNA"/>
</dbReference>
<dbReference type="GeneID" id="31367073"/>
<dbReference type="InterPro" id="IPR001810">
    <property type="entry name" value="F-box_dom"/>
</dbReference>
<feature type="region of interest" description="Disordered" evidence="1">
    <location>
        <begin position="245"/>
        <end position="281"/>
    </location>
</feature>
<protein>
    <recommendedName>
        <fullName evidence="2">F-box domain-containing protein</fullName>
    </recommendedName>
</protein>
<dbReference type="SMART" id="SM00256">
    <property type="entry name" value="FBOX"/>
    <property type="match status" value="1"/>
</dbReference>
<gene>
    <name evidence="3" type="ORF">PPL_11605</name>
</gene>
<dbReference type="Proteomes" id="UP000001396">
    <property type="component" value="Unassembled WGS sequence"/>
</dbReference>
<dbReference type="STRING" id="670386.D3BV80"/>
<reference evidence="3 4" key="1">
    <citation type="journal article" date="2011" name="Genome Res.">
        <title>Phylogeny-wide analysis of social amoeba genomes highlights ancient origins for complex intercellular communication.</title>
        <authorList>
            <person name="Heidel A.J."/>
            <person name="Lawal H.M."/>
            <person name="Felder M."/>
            <person name="Schilde C."/>
            <person name="Helps N.R."/>
            <person name="Tunggal B."/>
            <person name="Rivero F."/>
            <person name="John U."/>
            <person name="Schleicher M."/>
            <person name="Eichinger L."/>
            <person name="Platzer M."/>
            <person name="Noegel A.A."/>
            <person name="Schaap P."/>
            <person name="Gloeckner G."/>
        </authorList>
    </citation>
    <scope>NUCLEOTIDE SEQUENCE [LARGE SCALE GENOMIC DNA]</scope>
    <source>
        <strain evidence="4">ATCC 26659 / Pp 5 / PN500</strain>
    </source>
</reference>
<organism evidence="3 4">
    <name type="scientific">Heterostelium pallidum (strain ATCC 26659 / Pp 5 / PN500)</name>
    <name type="common">Cellular slime mold</name>
    <name type="synonym">Polysphondylium pallidum</name>
    <dbReference type="NCBI Taxonomy" id="670386"/>
    <lineage>
        <taxon>Eukaryota</taxon>
        <taxon>Amoebozoa</taxon>
        <taxon>Evosea</taxon>
        <taxon>Eumycetozoa</taxon>
        <taxon>Dictyostelia</taxon>
        <taxon>Acytosteliales</taxon>
        <taxon>Acytosteliaceae</taxon>
        <taxon>Heterostelium</taxon>
    </lineage>
</organism>
<dbReference type="RefSeq" id="XP_020426771.1">
    <property type="nucleotide sequence ID" value="XM_020582355.1"/>
</dbReference>
<dbReference type="Gene3D" id="3.80.10.10">
    <property type="entry name" value="Ribonuclease Inhibitor"/>
    <property type="match status" value="1"/>
</dbReference>
<proteinExistence type="predicted"/>
<dbReference type="SUPFAM" id="SSF81383">
    <property type="entry name" value="F-box domain"/>
    <property type="match status" value="1"/>
</dbReference>
<evidence type="ECO:0000259" key="2">
    <source>
        <dbReference type="PROSITE" id="PS50181"/>
    </source>
</evidence>
<evidence type="ECO:0000313" key="4">
    <source>
        <dbReference type="Proteomes" id="UP000001396"/>
    </source>
</evidence>
<name>D3BV80_HETP5</name>
<dbReference type="AlphaFoldDB" id="D3BV80"/>
<feature type="domain" description="F-box" evidence="2">
    <location>
        <begin position="140"/>
        <end position="176"/>
    </location>
</feature>
<dbReference type="CDD" id="cd09917">
    <property type="entry name" value="F-box_SF"/>
    <property type="match status" value="1"/>
</dbReference>
<dbReference type="Pfam" id="PF12937">
    <property type="entry name" value="F-box-like"/>
    <property type="match status" value="1"/>
</dbReference>
<comment type="caution">
    <text evidence="3">The sequence shown here is derived from an EMBL/GenBank/DDBJ whole genome shotgun (WGS) entry which is preliminary data.</text>
</comment>
<dbReference type="InterPro" id="IPR036047">
    <property type="entry name" value="F-box-like_dom_sf"/>
</dbReference>
<dbReference type="InParanoid" id="D3BV80"/>
<keyword evidence="4" id="KW-1185">Reference proteome</keyword>
<dbReference type="PROSITE" id="PS50181">
    <property type="entry name" value="FBOX"/>
    <property type="match status" value="1"/>
</dbReference>
<feature type="region of interest" description="Disordered" evidence="1">
    <location>
        <begin position="87"/>
        <end position="113"/>
    </location>
</feature>
<sequence length="281" mass="31848">MDEENLGKLLKSLSNCNYVEFVKIFSMIHGFDATFEFLRNGLTTIPFMAFKRKFWWGNNNDEQSSSSTNTVVEEKPQKFKRQAIRSTWEDDEQSWLSGPGANPSYPSGGGMSYDSDHGYNRRSKYQRRTSAPSSFKTQKHLKFSDLPYELIINIFGYLKTTDLLIASLVSHEWSRICFVSTIELNIDNRNDITDPIISKKIYRHSNYLKKIRCASPAFAVTVSILAESVGVRSLHSRDSETSRCAAPSCRRSQSTPDSNILASVHHSKRSHSSTPLKIGSP</sequence>
<evidence type="ECO:0000313" key="3">
    <source>
        <dbReference type="EMBL" id="EFA74637.1"/>
    </source>
</evidence>
<feature type="compositionally biased region" description="Polar residues" evidence="1">
    <location>
        <begin position="250"/>
        <end position="261"/>
    </location>
</feature>
<accession>D3BV80</accession>
<dbReference type="InterPro" id="IPR032675">
    <property type="entry name" value="LRR_dom_sf"/>
</dbReference>